<comment type="caution">
    <text evidence="1">The sequence shown here is derived from an EMBL/GenBank/DDBJ whole genome shotgun (WGS) entry which is preliminary data.</text>
</comment>
<evidence type="ECO:0000313" key="2">
    <source>
        <dbReference type="Proteomes" id="UP000828941"/>
    </source>
</evidence>
<reference evidence="1 2" key="1">
    <citation type="journal article" date="2022" name="DNA Res.">
        <title>Chromosomal-level genome assembly of the orchid tree Bauhinia variegata (Leguminosae; Cercidoideae) supports the allotetraploid origin hypothesis of Bauhinia.</title>
        <authorList>
            <person name="Zhong Y."/>
            <person name="Chen Y."/>
            <person name="Zheng D."/>
            <person name="Pang J."/>
            <person name="Liu Y."/>
            <person name="Luo S."/>
            <person name="Meng S."/>
            <person name="Qian L."/>
            <person name="Wei D."/>
            <person name="Dai S."/>
            <person name="Zhou R."/>
        </authorList>
    </citation>
    <scope>NUCLEOTIDE SEQUENCE [LARGE SCALE GENOMIC DNA]</scope>
    <source>
        <strain evidence="1">BV-YZ2020</strain>
    </source>
</reference>
<proteinExistence type="predicted"/>
<keyword evidence="2" id="KW-1185">Reference proteome</keyword>
<sequence length="110" mass="12201">MSASSSRKVDKPYKCNRQVVISLDPLPHDGSTPMSENDASCELCGRKLTEPYSHSHCSTSGKVRLVSSKPIDSVPPFISVENPVEKQEETPEPSKRSKRRKGIPCRAPFF</sequence>
<gene>
    <name evidence="1" type="ORF">L6164_023954</name>
</gene>
<evidence type="ECO:0000313" key="1">
    <source>
        <dbReference type="EMBL" id="KAI4315926.1"/>
    </source>
</evidence>
<name>A0ACB9LX97_BAUVA</name>
<accession>A0ACB9LX97</accession>
<organism evidence="1 2">
    <name type="scientific">Bauhinia variegata</name>
    <name type="common">Purple orchid tree</name>
    <name type="synonym">Phanera variegata</name>
    <dbReference type="NCBI Taxonomy" id="167791"/>
    <lineage>
        <taxon>Eukaryota</taxon>
        <taxon>Viridiplantae</taxon>
        <taxon>Streptophyta</taxon>
        <taxon>Embryophyta</taxon>
        <taxon>Tracheophyta</taxon>
        <taxon>Spermatophyta</taxon>
        <taxon>Magnoliopsida</taxon>
        <taxon>eudicotyledons</taxon>
        <taxon>Gunneridae</taxon>
        <taxon>Pentapetalae</taxon>
        <taxon>rosids</taxon>
        <taxon>fabids</taxon>
        <taxon>Fabales</taxon>
        <taxon>Fabaceae</taxon>
        <taxon>Cercidoideae</taxon>
        <taxon>Cercideae</taxon>
        <taxon>Bauhiniinae</taxon>
        <taxon>Bauhinia</taxon>
    </lineage>
</organism>
<dbReference type="Proteomes" id="UP000828941">
    <property type="component" value="Chromosome 10"/>
</dbReference>
<dbReference type="EMBL" id="CM039435">
    <property type="protein sequence ID" value="KAI4315926.1"/>
    <property type="molecule type" value="Genomic_DNA"/>
</dbReference>
<protein>
    <submittedName>
        <fullName evidence="1">Uncharacterized protein</fullName>
    </submittedName>
</protein>